<evidence type="ECO:0000313" key="6">
    <source>
        <dbReference type="Proteomes" id="UP000230750"/>
    </source>
</evidence>
<evidence type="ECO:0000256" key="2">
    <source>
        <dbReference type="ARBA" id="ARBA00022737"/>
    </source>
</evidence>
<protein>
    <submittedName>
        <fullName evidence="5">Putative extracellular matrix protein FRAS1-like</fullName>
    </submittedName>
</protein>
<proteinExistence type="predicted"/>
<dbReference type="PANTHER" id="PTHR45739:SF1">
    <property type="entry name" value="EXTRACELLULAR MATRIX ORGANIZING PROTEIN FRAS1"/>
    <property type="match status" value="1"/>
</dbReference>
<dbReference type="Gene3D" id="2.10.220.10">
    <property type="entry name" value="Hormone Receptor, Insulin-like Growth Factor Receptor 1, Chain A, domain 2"/>
    <property type="match status" value="5"/>
</dbReference>
<comment type="caution">
    <text evidence="5">The sequence shown here is derived from an EMBL/GenBank/DDBJ whole genome shotgun (WGS) entry which is preliminary data.</text>
</comment>
<dbReference type="InterPro" id="IPR039005">
    <property type="entry name" value="CSPG_rpt"/>
</dbReference>
<keyword evidence="6" id="KW-1185">Reference proteome</keyword>
<gene>
    <name evidence="5" type="ORF">BSL78_12311</name>
</gene>
<feature type="repeat" description="CSPG" evidence="4">
    <location>
        <begin position="458"/>
        <end position="555"/>
    </location>
</feature>
<sequence length="769" mass="83995">MSIGNLSCILSDVHRPYYASDCTSCQSSAQIVQGRPPFYGVVHGSCTTACQEGFFESTYGTCLACNPTCLTCSTFEIDGCTSCRQPLLLLNGFCVRQCGDEQYIDGGICLDCHPSCGNCRGPNENQCTSCFGTSSLVSGRCRQGCPNSKFQVLSVIAKIVALVVTPVLPFTMNTVVPVLIAREGSPWGTLVWISVAWDFTKMTLDFVEVRLYNKAKKCHYTCRSCSGGGVYECTSCSGGDVLTNFGQCSANCFGGYYNDGGICKTCNSDCLECSSPVECLVCRNPSDVLQFGECSPQCADQYFLDPLTRMCRECDWSCNACNGPLPNDCVECMDGMILRSGTCVSACGPGYHQTDGQCKECGSNCASCTSLFSCTSCQYPYFLLGEFCVSDCGPGYYSEPISRVCIRCPPNCEECHTPDSCITCTRGTYLSIDICVTNCGHSSFPNSETGLCDANIHPPTLVVNGSITTEIGGTQVLNPSFFTAYDTDTSNYDLIFIVVSPPNNGQLLKIQRGVDTILRAKDRFSYEDLLMGSVRFVHNAKKELTGFTSIKVSDRQLESHAEDVGIVIISPFPPVVTRNEPLVVEEGEIAQITPALSLQIHDEDNPLAVLVTVIEAPKHGRLLRLPERERVRAFNLDNLATGSIHYAHDGSETQFDLALLQVSDGYNVVNILFNIHILPQDNRGPILVNNIQAQVQEGDMTQITSQLLKAKDVDSDDRLLVYTLTPPANNPQRGEVLMILPIPETGLEEGWEDMGNGFMKRQMYRFRQG</sequence>
<keyword evidence="2" id="KW-0677">Repeat</keyword>
<accession>A0A2G8KRZ9</accession>
<dbReference type="STRING" id="307972.A0A2G8KRZ9"/>
<dbReference type="SMART" id="SM00261">
    <property type="entry name" value="FU"/>
    <property type="match status" value="7"/>
</dbReference>
<feature type="repeat" description="CSPG" evidence="4">
    <location>
        <begin position="573"/>
        <end position="663"/>
    </location>
</feature>
<evidence type="ECO:0000256" key="1">
    <source>
        <dbReference type="ARBA" id="ARBA00022729"/>
    </source>
</evidence>
<keyword evidence="1" id="KW-0732">Signal</keyword>
<dbReference type="InterPro" id="IPR051561">
    <property type="entry name" value="FRAS1_ECM"/>
</dbReference>
<dbReference type="EMBL" id="MRZV01000404">
    <property type="protein sequence ID" value="PIK50781.1"/>
    <property type="molecule type" value="Genomic_DNA"/>
</dbReference>
<dbReference type="OrthoDB" id="430044at2759"/>
<evidence type="ECO:0000313" key="5">
    <source>
        <dbReference type="EMBL" id="PIK50781.1"/>
    </source>
</evidence>
<name>A0A2G8KRZ9_STIJA</name>
<keyword evidence="3" id="KW-0325">Glycoprotein</keyword>
<dbReference type="CDD" id="cd00064">
    <property type="entry name" value="FU"/>
    <property type="match status" value="6"/>
</dbReference>
<evidence type="ECO:0000256" key="3">
    <source>
        <dbReference type="ARBA" id="ARBA00023180"/>
    </source>
</evidence>
<dbReference type="AlphaFoldDB" id="A0A2G8KRZ9"/>
<dbReference type="GO" id="GO:0009653">
    <property type="term" value="P:anatomical structure morphogenesis"/>
    <property type="evidence" value="ECO:0007669"/>
    <property type="project" value="TreeGrafter"/>
</dbReference>
<dbReference type="InterPro" id="IPR009030">
    <property type="entry name" value="Growth_fac_rcpt_cys_sf"/>
</dbReference>
<dbReference type="PROSITE" id="PS51854">
    <property type="entry name" value="CSPG"/>
    <property type="match status" value="2"/>
</dbReference>
<reference evidence="5 6" key="1">
    <citation type="journal article" date="2017" name="PLoS Biol.">
        <title>The sea cucumber genome provides insights into morphological evolution and visceral regeneration.</title>
        <authorList>
            <person name="Zhang X."/>
            <person name="Sun L."/>
            <person name="Yuan J."/>
            <person name="Sun Y."/>
            <person name="Gao Y."/>
            <person name="Zhang L."/>
            <person name="Li S."/>
            <person name="Dai H."/>
            <person name="Hamel J.F."/>
            <person name="Liu C."/>
            <person name="Yu Y."/>
            <person name="Liu S."/>
            <person name="Lin W."/>
            <person name="Guo K."/>
            <person name="Jin S."/>
            <person name="Xu P."/>
            <person name="Storey K.B."/>
            <person name="Huan P."/>
            <person name="Zhang T."/>
            <person name="Zhou Y."/>
            <person name="Zhang J."/>
            <person name="Lin C."/>
            <person name="Li X."/>
            <person name="Xing L."/>
            <person name="Huo D."/>
            <person name="Sun M."/>
            <person name="Wang L."/>
            <person name="Mercier A."/>
            <person name="Li F."/>
            <person name="Yang H."/>
            <person name="Xiang J."/>
        </authorList>
    </citation>
    <scope>NUCLEOTIDE SEQUENCE [LARGE SCALE GENOMIC DNA]</scope>
    <source>
        <strain evidence="5">Shaxun</strain>
        <tissue evidence="5">Muscle</tissue>
    </source>
</reference>
<dbReference type="SUPFAM" id="SSF57184">
    <property type="entry name" value="Growth factor receptor domain"/>
    <property type="match status" value="3"/>
</dbReference>
<organism evidence="5 6">
    <name type="scientific">Stichopus japonicus</name>
    <name type="common">Sea cucumber</name>
    <dbReference type="NCBI Taxonomy" id="307972"/>
    <lineage>
        <taxon>Eukaryota</taxon>
        <taxon>Metazoa</taxon>
        <taxon>Echinodermata</taxon>
        <taxon>Eleutherozoa</taxon>
        <taxon>Echinozoa</taxon>
        <taxon>Holothuroidea</taxon>
        <taxon>Aspidochirotacea</taxon>
        <taxon>Aspidochirotida</taxon>
        <taxon>Stichopodidae</taxon>
        <taxon>Apostichopus</taxon>
    </lineage>
</organism>
<dbReference type="InterPro" id="IPR006212">
    <property type="entry name" value="Furin_repeat"/>
</dbReference>
<evidence type="ECO:0000256" key="4">
    <source>
        <dbReference type="PROSITE-ProRule" id="PRU01201"/>
    </source>
</evidence>
<dbReference type="PANTHER" id="PTHR45739">
    <property type="entry name" value="MATRIX PROTEIN, PUTATIVE-RELATED"/>
    <property type="match status" value="1"/>
</dbReference>
<dbReference type="Proteomes" id="UP000230750">
    <property type="component" value="Unassembled WGS sequence"/>
</dbReference>
<dbReference type="Pfam" id="PF16184">
    <property type="entry name" value="Cadherin_3"/>
    <property type="match status" value="2"/>
</dbReference>